<dbReference type="GO" id="GO:0060216">
    <property type="term" value="P:definitive hemopoiesis"/>
    <property type="evidence" value="ECO:0007669"/>
    <property type="project" value="Ensembl"/>
</dbReference>
<dbReference type="GO" id="GO:0051731">
    <property type="term" value="F:polynucleotide 5'-hydroxyl-kinase activity"/>
    <property type="evidence" value="ECO:0007669"/>
    <property type="project" value="InterPro"/>
</dbReference>
<dbReference type="GO" id="GO:0000448">
    <property type="term" value="P:cleavage in ITS2 between 5.8S rRNA and LSU-rRNA of tricistronic rRNA transcript (SSU-rRNA, 5.8S rRNA, LSU-rRNA)"/>
    <property type="evidence" value="ECO:0007669"/>
    <property type="project" value="Ensembl"/>
</dbReference>
<dbReference type="InterPro" id="IPR032319">
    <property type="entry name" value="CLP1_P"/>
</dbReference>
<dbReference type="RefSeq" id="XP_016891725.1">
    <property type="nucleotide sequence ID" value="XM_017036236.2"/>
</dbReference>
<dbReference type="Pfam" id="PF25467">
    <property type="entry name" value="NOL9_C"/>
    <property type="match status" value="1"/>
</dbReference>
<keyword evidence="15" id="KW-1185">Reference proteome</keyword>
<dbReference type="OrthoDB" id="2405412at2759"/>
<evidence type="ECO:0000256" key="3">
    <source>
        <dbReference type="ARBA" id="ARBA00022552"/>
    </source>
</evidence>
<dbReference type="GO" id="GO:0005730">
    <property type="term" value="C:nucleolus"/>
    <property type="evidence" value="ECO:0007669"/>
    <property type="project" value="UniProtKB-SubCell"/>
</dbReference>
<evidence type="ECO:0000259" key="11">
    <source>
        <dbReference type="Pfam" id="PF16575"/>
    </source>
</evidence>
<feature type="compositionally biased region" description="Polar residues" evidence="10">
    <location>
        <begin position="29"/>
        <end position="39"/>
    </location>
</feature>
<evidence type="ECO:0000256" key="2">
    <source>
        <dbReference type="ARBA" id="ARBA00011003"/>
    </source>
</evidence>
<feature type="domain" description="NOL9 C-terminal" evidence="13">
    <location>
        <begin position="555"/>
        <end position="656"/>
    </location>
</feature>
<reference evidence="14" key="2">
    <citation type="submission" date="2025-08" db="UniProtKB">
        <authorList>
            <consortium name="Ensembl"/>
        </authorList>
    </citation>
    <scope>IDENTIFICATION</scope>
</reference>
<reference evidence="14" key="3">
    <citation type="submission" date="2025-09" db="UniProtKB">
        <authorList>
            <consortium name="Ensembl"/>
        </authorList>
    </citation>
    <scope>IDENTIFICATION</scope>
</reference>
<feature type="domain" description="Clp1 P-loop" evidence="11">
    <location>
        <begin position="329"/>
        <end position="461"/>
    </location>
</feature>
<feature type="compositionally biased region" description="Polar residues" evidence="10">
    <location>
        <begin position="68"/>
        <end position="113"/>
    </location>
</feature>
<dbReference type="Pfam" id="PF24419">
    <property type="entry name" value="Cupin_NOL9"/>
    <property type="match status" value="1"/>
</dbReference>
<comment type="subcellular location">
    <subcellularLocation>
        <location evidence="1">Nucleus</location>
        <location evidence="1">Nucleolus</location>
    </subcellularLocation>
</comment>
<accession>A0A3P8WS33</accession>
<feature type="domain" description="NOL9 N-terminal" evidence="12">
    <location>
        <begin position="140"/>
        <end position="272"/>
    </location>
</feature>
<dbReference type="SUPFAM" id="SSF52540">
    <property type="entry name" value="P-loop containing nucleoside triphosphate hydrolases"/>
    <property type="match status" value="1"/>
</dbReference>
<dbReference type="CTD" id="79707"/>
<evidence type="ECO:0000313" key="14">
    <source>
        <dbReference type="Ensembl" id="ENSCSEP00000027445.1"/>
    </source>
</evidence>
<evidence type="ECO:0000256" key="5">
    <source>
        <dbReference type="ARBA" id="ARBA00022741"/>
    </source>
</evidence>
<sequence>MKVNRTAQAKSQAKSQKWKDVRGKRCRPTVTSSELNSTPVLAKMSREHQAATKKKPNVKRLQNKAKPVSNTKKINSESGLKKSYSQINGGSAFNMDSDSDNSQEWKEYSQSVERNGVETSADCEEDRPGRLEGKNLQYCAARTSQQNHAVLVMQNNQTLCFRGRCFLTCLYGRVEVMGFTIEEGQQSYPLFSPASHCPLAITALESPANPRDDKAAASPILRKYLSSASQKKLLKRVRSHSSIILLEPIETPLTRFLSSFSDLNELFSPLKSELMLAVLDTPLNGLGVIPLGGTVEGLHMSRSCKEALSTVVSACKGALDGCAVIFVCGTKNVGKSTFIRQLINTLLNHTTCVDYLEGDLGQTEFTPAGCLSMSVVREPLLGPPFTHQRAPEHMIYYGQTSCESDLDRYLESLKTLWRRRSQSRETPIVINTMGWVKGFGFQLLVDMMRIFPVTHVVQLCHSGVTQCPALTPEFLRTAQGFQTHPPAQTALDEFTQSQSSAKNYTHLMVQSEFQGVARQGTAKHQRSNYHRDLSLLAYLSQLQSPDPGPVKSLHSLTPYQVPHTAVAVGALHCEVVPSHILYAANASLVGLCCLGEKISSRGGPVLLTRAPICSCVGFGVLRGIDMVRGLYFLLPPVDPAILRKVNCLLLGGIVLPSCVLTAQPDSDAEKPYITSDYSFDLTGAGKLRVYKGLMRPSQLGM</sequence>
<dbReference type="STRING" id="244447.ENSCSEP00000027445"/>
<keyword evidence="5" id="KW-0547">Nucleotide-binding</keyword>
<name>A0A3P8WS33_CYNSE</name>
<dbReference type="GeneID" id="103385297"/>
<protein>
    <recommendedName>
        <fullName evidence="9">Polynucleotide 5'-hydroxyl-kinase NOL9</fullName>
    </recommendedName>
</protein>
<keyword evidence="6" id="KW-0418">Kinase</keyword>
<dbReference type="Proteomes" id="UP000265120">
    <property type="component" value="Chromosome 10"/>
</dbReference>
<feature type="compositionally biased region" description="Basic residues" evidence="10">
    <location>
        <begin position="51"/>
        <end position="63"/>
    </location>
</feature>
<evidence type="ECO:0000256" key="7">
    <source>
        <dbReference type="ARBA" id="ARBA00022840"/>
    </source>
</evidence>
<dbReference type="GO" id="GO:0048565">
    <property type="term" value="P:digestive tract development"/>
    <property type="evidence" value="ECO:0007669"/>
    <property type="project" value="Ensembl"/>
</dbReference>
<comment type="similarity">
    <text evidence="2">Belongs to the Clp1 family. NOL9/GRC3 subfamily.</text>
</comment>
<dbReference type="InParanoid" id="A0A3P8WS33"/>
<dbReference type="Ensembl" id="ENSCSET00000027813.1">
    <property type="protein sequence ID" value="ENSCSEP00000027445.1"/>
    <property type="gene ID" value="ENSCSEG00000017536.1"/>
</dbReference>
<keyword evidence="7" id="KW-0067">ATP-binding</keyword>
<keyword evidence="3" id="KW-0698">rRNA processing</keyword>
<dbReference type="PANTHER" id="PTHR12755:SF3">
    <property type="entry name" value="POLYNUCLEOTIDE 5'-HYDROXYL-KINASE NOL9"/>
    <property type="match status" value="1"/>
</dbReference>
<dbReference type="InterPro" id="IPR027417">
    <property type="entry name" value="P-loop_NTPase"/>
</dbReference>
<reference evidence="14 15" key="1">
    <citation type="journal article" date="2014" name="Nat. Genet.">
        <title>Whole-genome sequence of a flatfish provides insights into ZW sex chromosome evolution and adaptation to a benthic lifestyle.</title>
        <authorList>
            <person name="Chen S."/>
            <person name="Zhang G."/>
            <person name="Shao C."/>
            <person name="Huang Q."/>
            <person name="Liu G."/>
            <person name="Zhang P."/>
            <person name="Song W."/>
            <person name="An N."/>
            <person name="Chalopin D."/>
            <person name="Volff J.N."/>
            <person name="Hong Y."/>
            <person name="Li Q."/>
            <person name="Sha Z."/>
            <person name="Zhou H."/>
            <person name="Xie M."/>
            <person name="Yu Q."/>
            <person name="Liu Y."/>
            <person name="Xiang H."/>
            <person name="Wang N."/>
            <person name="Wu K."/>
            <person name="Yang C."/>
            <person name="Zhou Q."/>
            <person name="Liao X."/>
            <person name="Yang L."/>
            <person name="Hu Q."/>
            <person name="Zhang J."/>
            <person name="Meng L."/>
            <person name="Jin L."/>
            <person name="Tian Y."/>
            <person name="Lian J."/>
            <person name="Yang J."/>
            <person name="Miao G."/>
            <person name="Liu S."/>
            <person name="Liang Z."/>
            <person name="Yan F."/>
            <person name="Li Y."/>
            <person name="Sun B."/>
            <person name="Zhang H."/>
            <person name="Zhang J."/>
            <person name="Zhu Y."/>
            <person name="Du M."/>
            <person name="Zhao Y."/>
            <person name="Schartl M."/>
            <person name="Tang Q."/>
            <person name="Wang J."/>
        </authorList>
    </citation>
    <scope>NUCLEOTIDE SEQUENCE</scope>
</reference>
<keyword evidence="8" id="KW-0539">Nucleus</keyword>
<dbReference type="GO" id="GO:0031017">
    <property type="term" value="P:exocrine pancreas development"/>
    <property type="evidence" value="ECO:0007669"/>
    <property type="project" value="Ensembl"/>
</dbReference>
<dbReference type="GO" id="GO:0005524">
    <property type="term" value="F:ATP binding"/>
    <property type="evidence" value="ECO:0007669"/>
    <property type="project" value="UniProtKB-KW"/>
</dbReference>
<evidence type="ECO:0000259" key="13">
    <source>
        <dbReference type="Pfam" id="PF25467"/>
    </source>
</evidence>
<proteinExistence type="inferred from homology"/>
<dbReference type="OMA" id="YFGETSC"/>
<dbReference type="GO" id="GO:0001889">
    <property type="term" value="P:liver development"/>
    <property type="evidence" value="ECO:0007669"/>
    <property type="project" value="Ensembl"/>
</dbReference>
<dbReference type="Pfam" id="PF16575">
    <property type="entry name" value="CLP1_P"/>
    <property type="match status" value="1"/>
</dbReference>
<evidence type="ECO:0000256" key="9">
    <source>
        <dbReference type="ARBA" id="ARBA00071212"/>
    </source>
</evidence>
<dbReference type="InterPro" id="IPR045116">
    <property type="entry name" value="Clp1/Grc3"/>
</dbReference>
<dbReference type="AlphaFoldDB" id="A0A3P8WS33"/>
<evidence type="ECO:0000256" key="1">
    <source>
        <dbReference type="ARBA" id="ARBA00004604"/>
    </source>
</evidence>
<evidence type="ECO:0000256" key="8">
    <source>
        <dbReference type="ARBA" id="ARBA00023242"/>
    </source>
</evidence>
<dbReference type="RefSeq" id="XP_008317366.1">
    <property type="nucleotide sequence ID" value="XM_008319144.3"/>
</dbReference>
<dbReference type="GO" id="GO:0061113">
    <property type="term" value="P:pancreas morphogenesis"/>
    <property type="evidence" value="ECO:0007669"/>
    <property type="project" value="Ensembl"/>
</dbReference>
<dbReference type="GeneTree" id="ENSGT00940000153668"/>
<organism evidence="14 15">
    <name type="scientific">Cynoglossus semilaevis</name>
    <name type="common">Tongue sole</name>
    <dbReference type="NCBI Taxonomy" id="244447"/>
    <lineage>
        <taxon>Eukaryota</taxon>
        <taxon>Metazoa</taxon>
        <taxon>Chordata</taxon>
        <taxon>Craniata</taxon>
        <taxon>Vertebrata</taxon>
        <taxon>Euteleostomi</taxon>
        <taxon>Actinopterygii</taxon>
        <taxon>Neopterygii</taxon>
        <taxon>Teleostei</taxon>
        <taxon>Neoteleostei</taxon>
        <taxon>Acanthomorphata</taxon>
        <taxon>Carangaria</taxon>
        <taxon>Pleuronectiformes</taxon>
        <taxon>Pleuronectoidei</taxon>
        <taxon>Cynoglossidae</taxon>
        <taxon>Cynoglossinae</taxon>
        <taxon>Cynoglossus</taxon>
    </lineage>
</organism>
<evidence type="ECO:0000259" key="12">
    <source>
        <dbReference type="Pfam" id="PF24419"/>
    </source>
</evidence>
<evidence type="ECO:0000313" key="15">
    <source>
        <dbReference type="Proteomes" id="UP000265120"/>
    </source>
</evidence>
<dbReference type="KEGG" id="csem:103385297"/>
<evidence type="ECO:0000256" key="6">
    <source>
        <dbReference type="ARBA" id="ARBA00022777"/>
    </source>
</evidence>
<evidence type="ECO:0000256" key="4">
    <source>
        <dbReference type="ARBA" id="ARBA00022679"/>
    </source>
</evidence>
<dbReference type="FunCoup" id="A0A3P8WS33">
    <property type="interactions" value="1274"/>
</dbReference>
<dbReference type="InterPro" id="IPR057573">
    <property type="entry name" value="NOL9_N"/>
</dbReference>
<feature type="region of interest" description="Disordered" evidence="10">
    <location>
        <begin position="1"/>
        <end position="128"/>
    </location>
</feature>
<dbReference type="InterPro" id="IPR057570">
    <property type="entry name" value="NOL9_C"/>
</dbReference>
<evidence type="ECO:0000256" key="10">
    <source>
        <dbReference type="SAM" id="MobiDB-lite"/>
    </source>
</evidence>
<dbReference type="Gene3D" id="3.40.50.300">
    <property type="entry name" value="P-loop containing nucleotide triphosphate hydrolases"/>
    <property type="match status" value="1"/>
</dbReference>
<dbReference type="PANTHER" id="PTHR12755">
    <property type="entry name" value="CLEAVAGE/POLYADENYLATION FACTOR IA SUBUNIT CLP1P"/>
    <property type="match status" value="1"/>
</dbReference>
<keyword evidence="4" id="KW-0808">Transferase</keyword>